<keyword evidence="1" id="KW-0812">Transmembrane</keyword>
<sequence>MVDGAGAREIASDAVDAAARAAGKAQGVAAKAEDHRAAGWVEGAGQVANGIVHFIIGAIALGVAFGDAGSADQSGAMRAIEQTPLGAVGLWAVGIALMGLALHSAVSALAASRRDWKDAAKSAGRAVAYAVIGATALVYAMGGTSDGEESTESLSADLMANPFGLVLVGAIGLAIVGVGVYFVVKGVRKKFLEDVAPPARWRRLVERLGTAGYVAKGVAVVVVGALFVVAALQDDPEETGGLDGALQSLTTVPGGVVALVGIAVGLMLYGIYCFARGAWSR</sequence>
<dbReference type="AlphaFoldDB" id="A0A5M8QND9"/>
<evidence type="ECO:0000313" key="4">
    <source>
        <dbReference type="Proteomes" id="UP000323221"/>
    </source>
</evidence>
<feature type="domain" description="DUF1206" evidence="2">
    <location>
        <begin position="44"/>
        <end position="109"/>
    </location>
</feature>
<feature type="transmembrane region" description="Helical" evidence="1">
    <location>
        <begin position="252"/>
        <end position="275"/>
    </location>
</feature>
<keyword evidence="1" id="KW-0472">Membrane</keyword>
<feature type="transmembrane region" description="Helical" evidence="1">
    <location>
        <begin position="85"/>
        <end position="111"/>
    </location>
</feature>
<name>A0A5M8QND9_9MICO</name>
<dbReference type="Pfam" id="PF06724">
    <property type="entry name" value="DUF1206"/>
    <property type="match status" value="3"/>
</dbReference>
<feature type="domain" description="DUF1206" evidence="2">
    <location>
        <begin position="211"/>
        <end position="279"/>
    </location>
</feature>
<accession>A0A5M8QND9</accession>
<reference evidence="3 4" key="1">
    <citation type="submission" date="2019-08" db="EMBL/GenBank/DDBJ databases">
        <title>Agrococcus lahaulensis sp. nov., isolated from a cold desert of the Indian Himalayas.</title>
        <authorList>
            <person name="Qu J.H."/>
        </authorList>
    </citation>
    <scope>NUCLEOTIDE SEQUENCE [LARGE SCALE GENOMIC DNA]</scope>
    <source>
        <strain evidence="3 4">NS18</strain>
    </source>
</reference>
<evidence type="ECO:0000256" key="1">
    <source>
        <dbReference type="SAM" id="Phobius"/>
    </source>
</evidence>
<dbReference type="Proteomes" id="UP000323221">
    <property type="component" value="Unassembled WGS sequence"/>
</dbReference>
<protein>
    <submittedName>
        <fullName evidence="3">DUF1206 domain-containing protein</fullName>
    </submittedName>
</protein>
<evidence type="ECO:0000313" key="3">
    <source>
        <dbReference type="EMBL" id="KAA6436236.1"/>
    </source>
</evidence>
<dbReference type="EMBL" id="VOIR01000011">
    <property type="protein sequence ID" value="KAA6436236.1"/>
    <property type="molecule type" value="Genomic_DNA"/>
</dbReference>
<feature type="transmembrane region" description="Helical" evidence="1">
    <location>
        <begin position="210"/>
        <end position="232"/>
    </location>
</feature>
<keyword evidence="1" id="KW-1133">Transmembrane helix</keyword>
<dbReference type="OrthoDB" id="4552598at2"/>
<proteinExistence type="predicted"/>
<keyword evidence="4" id="KW-1185">Reference proteome</keyword>
<comment type="caution">
    <text evidence="3">The sequence shown here is derived from an EMBL/GenBank/DDBJ whole genome shotgun (WGS) entry which is preliminary data.</text>
</comment>
<feature type="transmembrane region" description="Helical" evidence="1">
    <location>
        <begin position="47"/>
        <end position="65"/>
    </location>
</feature>
<feature type="transmembrane region" description="Helical" evidence="1">
    <location>
        <begin position="123"/>
        <end position="142"/>
    </location>
</feature>
<dbReference type="RefSeq" id="WP_146354816.1">
    <property type="nucleotide sequence ID" value="NZ_VOIR01000011.1"/>
</dbReference>
<organism evidence="3 4">
    <name type="scientific">Agrococcus sediminis</name>
    <dbReference type="NCBI Taxonomy" id="2599924"/>
    <lineage>
        <taxon>Bacteria</taxon>
        <taxon>Bacillati</taxon>
        <taxon>Actinomycetota</taxon>
        <taxon>Actinomycetes</taxon>
        <taxon>Micrococcales</taxon>
        <taxon>Microbacteriaceae</taxon>
        <taxon>Agrococcus</taxon>
    </lineage>
</organism>
<evidence type="ECO:0000259" key="2">
    <source>
        <dbReference type="Pfam" id="PF06724"/>
    </source>
</evidence>
<gene>
    <name evidence="3" type="ORF">FQ330_02160</name>
</gene>
<feature type="transmembrane region" description="Helical" evidence="1">
    <location>
        <begin position="162"/>
        <end position="184"/>
    </location>
</feature>
<feature type="domain" description="DUF1206" evidence="2">
    <location>
        <begin position="122"/>
        <end position="188"/>
    </location>
</feature>
<dbReference type="InterPro" id="IPR009597">
    <property type="entry name" value="DUF1206"/>
</dbReference>